<dbReference type="EMBL" id="LOHS01000025">
    <property type="protein sequence ID" value="OAH16147.1"/>
    <property type="molecule type" value="Genomic_DNA"/>
</dbReference>
<evidence type="ECO:0008006" key="4">
    <source>
        <dbReference type="Google" id="ProtNLM"/>
    </source>
</evidence>
<dbReference type="PATRIC" id="fig|1716141.3.peg.488"/>
<dbReference type="AlphaFoldDB" id="A0A177HZN1"/>
<proteinExistence type="predicted"/>
<keyword evidence="1" id="KW-1133">Transmembrane helix</keyword>
<keyword evidence="3" id="KW-1185">Reference proteome</keyword>
<feature type="transmembrane region" description="Helical" evidence="1">
    <location>
        <begin position="12"/>
        <end position="28"/>
    </location>
</feature>
<reference evidence="2 3" key="1">
    <citation type="submission" date="2015-12" db="EMBL/GenBank/DDBJ databases">
        <title>Genome sequence of Streptomyces sp. G25.</title>
        <authorList>
            <person name="Poehlein A."/>
            <person name="Roettig A."/>
            <person name="Hiessl S."/>
            <person name="Hauschild P."/>
            <person name="Schauer J."/>
            <person name="Madkour M.H."/>
            <person name="Al-Ansari A.M."/>
            <person name="Almakishah N.H."/>
            <person name="Steinbuechel A."/>
            <person name="Daniel R."/>
        </authorList>
    </citation>
    <scope>NUCLEOTIDE SEQUENCE [LARGE SCALE GENOMIC DNA]</scope>
    <source>
        <strain evidence="3">G25(2015)</strain>
    </source>
</reference>
<dbReference type="Pfam" id="PF14030">
    <property type="entry name" value="DUF4245"/>
    <property type="match status" value="1"/>
</dbReference>
<dbReference type="STRING" id="1716141.STSP_04660"/>
<name>A0A177HZN1_9ACTN</name>
<evidence type="ECO:0000313" key="3">
    <source>
        <dbReference type="Proteomes" id="UP000077381"/>
    </source>
</evidence>
<accession>A0A177HZN1</accession>
<dbReference type="Proteomes" id="UP000077381">
    <property type="component" value="Unassembled WGS sequence"/>
</dbReference>
<gene>
    <name evidence="2" type="ORF">STSP_04660</name>
</gene>
<comment type="caution">
    <text evidence="2">The sequence shown here is derived from an EMBL/GenBank/DDBJ whole genome shotgun (WGS) entry which is preliminary data.</text>
</comment>
<keyword evidence="1" id="KW-0472">Membrane</keyword>
<sequence length="171" mass="19053">MKGKQTVRDMVLSLGVIVLVAFFIYLFIPHDDSQTPLKRVDYRVELLTARRAAPYPVAAPQGLPKEWKPTSVRYQGAEHNAWHLGFHTADGQYVAIEQSTDKPSDFIEQKSQGAEKTKVTQQIGDQTWQRYEGPKYDALVFEGDGYTTVVTGTGSFGQLTKMASALKTEAP</sequence>
<dbReference type="InterPro" id="IPR025339">
    <property type="entry name" value="DUF4245"/>
</dbReference>
<evidence type="ECO:0000313" key="2">
    <source>
        <dbReference type="EMBL" id="OAH16147.1"/>
    </source>
</evidence>
<organism evidence="2 3">
    <name type="scientific">Streptomyces jeddahensis</name>
    <dbReference type="NCBI Taxonomy" id="1716141"/>
    <lineage>
        <taxon>Bacteria</taxon>
        <taxon>Bacillati</taxon>
        <taxon>Actinomycetota</taxon>
        <taxon>Actinomycetes</taxon>
        <taxon>Kitasatosporales</taxon>
        <taxon>Streptomycetaceae</taxon>
        <taxon>Streptomyces</taxon>
    </lineage>
</organism>
<protein>
    <recommendedName>
        <fullName evidence="4">DUF4245 domain-containing protein</fullName>
    </recommendedName>
</protein>
<evidence type="ECO:0000256" key="1">
    <source>
        <dbReference type="SAM" id="Phobius"/>
    </source>
</evidence>
<keyword evidence="1" id="KW-0812">Transmembrane</keyword>